<evidence type="ECO:0000256" key="7">
    <source>
        <dbReference type="SAM" id="Coils"/>
    </source>
</evidence>
<keyword evidence="7" id="KW-0175">Coiled coil</keyword>
<sequence>MINENLYKLNREVHDEILCEIRKNTFENKSPVDYPKIVILGGQPGAGKSKIITLSENELFKDGNVVEINGDDIRRYHPKAEEIFKNHDKLFAKLTDPDVREWTRKIFEEAMNKKFNIIFEGTLRTPQICETMKKLKQLGYEIILRVVAVNELKSRAAIYSRYMEQFESTAGKIARFSEKRAHDEASSGMLKTIEIIEKEKLCDKIEVFNRDGQLLFSSEPNPNKSCIPTIIEERNKKWSLEEYKEFIEWTNKIIEKLKKYNLKEEYEGEIKELQLKAKKMLNEKDRALIEKEDKKVENIIKSAIKQRFKNKKSRR</sequence>
<dbReference type="HOGENOM" id="CLU_064262_1_0_9"/>
<dbReference type="EC" id="2.7.1.176" evidence="2"/>
<proteinExistence type="inferred from homology"/>
<dbReference type="SUPFAM" id="SSF52540">
    <property type="entry name" value="P-loop containing nucleoside triphosphate hydrolases"/>
    <property type="match status" value="1"/>
</dbReference>
<evidence type="ECO:0000256" key="6">
    <source>
        <dbReference type="ARBA" id="ARBA00048178"/>
    </source>
</evidence>
<dbReference type="AlphaFoldDB" id="A4XFN7"/>
<evidence type="ECO:0000313" key="9">
    <source>
        <dbReference type="EMBL" id="ABP65722.1"/>
    </source>
</evidence>
<evidence type="ECO:0000259" key="8">
    <source>
        <dbReference type="Pfam" id="PF06414"/>
    </source>
</evidence>
<comment type="catalytic activity">
    <reaction evidence="6">
        <text>UDP-N-acetyl-alpha-D-glucosamine + ATP = UDP-N-acetyl-alpha-D-glucosamine 3'-phosphate + ADP + H(+)</text>
        <dbReference type="Rhea" id="RHEA:32671"/>
        <dbReference type="ChEBI" id="CHEBI:15378"/>
        <dbReference type="ChEBI" id="CHEBI:30616"/>
        <dbReference type="ChEBI" id="CHEBI:57705"/>
        <dbReference type="ChEBI" id="CHEBI:64353"/>
        <dbReference type="ChEBI" id="CHEBI:456216"/>
        <dbReference type="EC" id="2.7.1.176"/>
    </reaction>
</comment>
<dbReference type="Pfam" id="PF06414">
    <property type="entry name" value="Zeta_toxin"/>
    <property type="match status" value="1"/>
</dbReference>
<evidence type="ECO:0000256" key="2">
    <source>
        <dbReference type="ARBA" id="ARBA00011963"/>
    </source>
</evidence>
<dbReference type="STRING" id="351627.Csac_0067"/>
<dbReference type="KEGG" id="csc:Csac_0067"/>
<feature type="coiled-coil region" evidence="7">
    <location>
        <begin position="263"/>
        <end position="297"/>
    </location>
</feature>
<accession>A4XFN7</accession>
<dbReference type="RefSeq" id="WP_011915686.1">
    <property type="nucleotide sequence ID" value="NC_009437.1"/>
</dbReference>
<dbReference type="Proteomes" id="UP000000256">
    <property type="component" value="Chromosome"/>
</dbReference>
<evidence type="ECO:0000256" key="3">
    <source>
        <dbReference type="ARBA" id="ARBA00022741"/>
    </source>
</evidence>
<protein>
    <recommendedName>
        <fullName evidence="5">UDP-N-acetylglucosamine kinase</fullName>
        <ecNumber evidence="2">2.7.1.176</ecNumber>
    </recommendedName>
    <alternativeName>
        <fullName evidence="5">UDP-N-acetylglucosamine kinase</fullName>
    </alternativeName>
</protein>
<dbReference type="GO" id="GO:0005524">
    <property type="term" value="F:ATP binding"/>
    <property type="evidence" value="ECO:0007669"/>
    <property type="project" value="UniProtKB-KW"/>
</dbReference>
<dbReference type="InterPro" id="IPR010488">
    <property type="entry name" value="Zeta_toxin_domain"/>
</dbReference>
<dbReference type="Gene3D" id="3.40.50.300">
    <property type="entry name" value="P-loop containing nucleotide triphosphate hydrolases"/>
    <property type="match status" value="1"/>
</dbReference>
<dbReference type="EMBL" id="CP000679">
    <property type="protein sequence ID" value="ABP65722.1"/>
    <property type="molecule type" value="Genomic_DNA"/>
</dbReference>
<evidence type="ECO:0000256" key="4">
    <source>
        <dbReference type="ARBA" id="ARBA00022840"/>
    </source>
</evidence>
<evidence type="ECO:0000256" key="1">
    <source>
        <dbReference type="ARBA" id="ARBA00009104"/>
    </source>
</evidence>
<gene>
    <name evidence="9" type="ordered locus">Csac_0067</name>
</gene>
<comment type="similarity">
    <text evidence="1">Belongs to the zeta toxin family.</text>
</comment>
<dbReference type="GO" id="GO:0016301">
    <property type="term" value="F:kinase activity"/>
    <property type="evidence" value="ECO:0007669"/>
    <property type="project" value="InterPro"/>
</dbReference>
<keyword evidence="4" id="KW-0067">ATP-binding</keyword>
<evidence type="ECO:0000313" key="10">
    <source>
        <dbReference type="Proteomes" id="UP000000256"/>
    </source>
</evidence>
<evidence type="ECO:0000256" key="5">
    <source>
        <dbReference type="ARBA" id="ARBA00032897"/>
    </source>
</evidence>
<keyword evidence="3" id="KW-0547">Nucleotide-binding</keyword>
<dbReference type="InterPro" id="IPR027417">
    <property type="entry name" value="P-loop_NTPase"/>
</dbReference>
<feature type="domain" description="Zeta toxin" evidence="8">
    <location>
        <begin position="24"/>
        <end position="217"/>
    </location>
</feature>
<dbReference type="eggNOG" id="COG4185">
    <property type="taxonomic scope" value="Bacteria"/>
</dbReference>
<keyword evidence="10" id="KW-1185">Reference proteome</keyword>
<name>A4XFN7_CALS8</name>
<organism evidence="9 10">
    <name type="scientific">Caldicellulosiruptor saccharolyticus (strain ATCC 43494 / DSM 8903 / Tp8T 6331)</name>
    <dbReference type="NCBI Taxonomy" id="351627"/>
    <lineage>
        <taxon>Bacteria</taxon>
        <taxon>Bacillati</taxon>
        <taxon>Bacillota</taxon>
        <taxon>Bacillota incertae sedis</taxon>
        <taxon>Caldicellulosiruptorales</taxon>
        <taxon>Caldicellulosiruptoraceae</taxon>
        <taxon>Caldicellulosiruptor</taxon>
    </lineage>
</organism>
<reference evidence="9 10" key="1">
    <citation type="journal article" date="2008" name="Appl. Environ. Microbiol.">
        <title>Hydrogenomics of the extremely thermophilic bacterium Caldicellulosiruptor saccharolyticus.</title>
        <authorList>
            <person name="van de Werken H.J."/>
            <person name="Verhaart M.R."/>
            <person name="VanFossen A.L."/>
            <person name="Willquist K."/>
            <person name="Lewis D.L."/>
            <person name="Nichols J.D."/>
            <person name="Goorissen H.P."/>
            <person name="Mongodin E.F."/>
            <person name="Nelson K.E."/>
            <person name="van Niel E.W."/>
            <person name="Stams A.J."/>
            <person name="Ward D.E."/>
            <person name="de Vos W.M."/>
            <person name="van der Oost J."/>
            <person name="Kelly R.M."/>
            <person name="Kengen S.W."/>
        </authorList>
    </citation>
    <scope>NUCLEOTIDE SEQUENCE [LARGE SCALE GENOMIC DNA]</scope>
    <source>
        <strain evidence="10">ATCC 43494 / DSM 8903 / Tp8T 6331</strain>
    </source>
</reference>